<dbReference type="Gene3D" id="3.20.20.70">
    <property type="entry name" value="Aldolase class I"/>
    <property type="match status" value="1"/>
</dbReference>
<dbReference type="AlphaFoldDB" id="A0A5R9J2B1"/>
<dbReference type="PANTHER" id="PTHR42747">
    <property type="entry name" value="NITRONATE MONOOXYGENASE-RELATED"/>
    <property type="match status" value="1"/>
</dbReference>
<keyword evidence="7" id="KW-1185">Reference proteome</keyword>
<evidence type="ECO:0000256" key="3">
    <source>
        <dbReference type="ARBA" id="ARBA00022643"/>
    </source>
</evidence>
<keyword evidence="3" id="KW-0288">FMN</keyword>
<comment type="similarity">
    <text evidence="1">Belongs to the nitronate monooxygenase family. NMO class I subfamily.</text>
</comment>
<comment type="caution">
    <text evidence="6">The sequence shown here is derived from an EMBL/GenBank/DDBJ whole genome shotgun (WGS) entry which is preliminary data.</text>
</comment>
<evidence type="ECO:0000256" key="4">
    <source>
        <dbReference type="ARBA" id="ARBA00023002"/>
    </source>
</evidence>
<evidence type="ECO:0000256" key="5">
    <source>
        <dbReference type="ARBA" id="ARBA00023033"/>
    </source>
</evidence>
<dbReference type="GO" id="GO:0018580">
    <property type="term" value="F:nitronate monooxygenase activity"/>
    <property type="evidence" value="ECO:0007669"/>
    <property type="project" value="InterPro"/>
</dbReference>
<accession>A0A5R9J2B1</accession>
<evidence type="ECO:0000313" key="6">
    <source>
        <dbReference type="EMBL" id="TLU71770.1"/>
    </source>
</evidence>
<evidence type="ECO:0000256" key="2">
    <source>
        <dbReference type="ARBA" id="ARBA00022630"/>
    </source>
</evidence>
<dbReference type="InterPro" id="IPR004136">
    <property type="entry name" value="NMO"/>
</dbReference>
<dbReference type="FunFam" id="3.20.20.70:FF:000210">
    <property type="entry name" value="2-nitropropane dioxygenase"/>
    <property type="match status" value="1"/>
</dbReference>
<keyword evidence="4" id="KW-0560">Oxidoreductase</keyword>
<dbReference type="PANTHER" id="PTHR42747:SF4">
    <property type="entry name" value="BLR1330 PROTEIN"/>
    <property type="match status" value="1"/>
</dbReference>
<evidence type="ECO:0000256" key="1">
    <source>
        <dbReference type="ARBA" id="ARBA00009881"/>
    </source>
</evidence>
<dbReference type="InterPro" id="IPR013785">
    <property type="entry name" value="Aldolase_TIM"/>
</dbReference>
<proteinExistence type="inferred from homology"/>
<dbReference type="EMBL" id="VCDI01000005">
    <property type="protein sequence ID" value="TLU71770.1"/>
    <property type="molecule type" value="Genomic_DNA"/>
</dbReference>
<name>A0A5R9J2B1_9PROT</name>
<evidence type="ECO:0000313" key="7">
    <source>
        <dbReference type="Proteomes" id="UP000305654"/>
    </source>
</evidence>
<protein>
    <submittedName>
        <fullName evidence="6">Nitronate monooxygenase</fullName>
    </submittedName>
</protein>
<dbReference type="OrthoDB" id="9778912at2"/>
<keyword evidence="2" id="KW-0285">Flavoprotein</keyword>
<gene>
    <name evidence="6" type="ORF">FE263_14995</name>
</gene>
<dbReference type="Pfam" id="PF03060">
    <property type="entry name" value="NMO"/>
    <property type="match status" value="1"/>
</dbReference>
<organism evidence="6 7">
    <name type="scientific">Lichenicoccus roseus</name>
    <dbReference type="NCBI Taxonomy" id="2683649"/>
    <lineage>
        <taxon>Bacteria</taxon>
        <taxon>Pseudomonadati</taxon>
        <taxon>Pseudomonadota</taxon>
        <taxon>Alphaproteobacteria</taxon>
        <taxon>Acetobacterales</taxon>
        <taxon>Acetobacteraceae</taxon>
        <taxon>Lichenicoccus</taxon>
    </lineage>
</organism>
<dbReference type="SUPFAM" id="SSF51412">
    <property type="entry name" value="Inosine monophosphate dehydrogenase (IMPDH)"/>
    <property type="match status" value="1"/>
</dbReference>
<sequence>MHDLVAGLRLPVLGAPMYIVSNPALVAAQCQAGIVGSFPAMNARGPDALDEWLDRIADENAAQAGTHPGHPTGPVGVNLIVHRTNERLDADLATVVRRRVRLVITSLGVQPEVNHAVHEAGGLVLHDVTNQRHAHRAIEAGADGLILVAAGAGGHAGVQSPFALLAETRQWFDGPIVLAGAIASGRAILAARILGADMVSIGSPFIATDEANAADGYKRMVVESSAADIVYSDLFTGVHGNYLTGSIRGAGYDPDNLPRPSGEGLKVSGAATAWRDIWGCGQGIGAISAIGPAGTLVDRLLREYRAAAAEARGFADA</sequence>
<dbReference type="CDD" id="cd04730">
    <property type="entry name" value="NPD_like"/>
    <property type="match status" value="1"/>
</dbReference>
<reference evidence="6 7" key="1">
    <citation type="submission" date="2019-05" db="EMBL/GenBank/DDBJ databases">
        <authorList>
            <person name="Pankratov T."/>
            <person name="Grouzdev D."/>
        </authorList>
    </citation>
    <scope>NUCLEOTIDE SEQUENCE [LARGE SCALE GENOMIC DNA]</scope>
    <source>
        <strain evidence="6 7">KEBCLARHB70R</strain>
    </source>
</reference>
<dbReference type="Proteomes" id="UP000305654">
    <property type="component" value="Unassembled WGS sequence"/>
</dbReference>
<keyword evidence="5 6" id="KW-0503">Monooxygenase</keyword>
<dbReference type="RefSeq" id="WP_138326840.1">
    <property type="nucleotide sequence ID" value="NZ_VCDI01000005.1"/>
</dbReference>